<dbReference type="Gene3D" id="2.40.50.180">
    <property type="entry name" value="CheA-289, Domain 4"/>
    <property type="match status" value="1"/>
</dbReference>
<dbReference type="SMART" id="SM00260">
    <property type="entry name" value="CheW"/>
    <property type="match status" value="1"/>
</dbReference>
<proteinExistence type="predicted"/>
<dbReference type="RefSeq" id="WP_105748224.1">
    <property type="nucleotide sequence ID" value="NZ_PVLQ01000027.1"/>
</dbReference>
<dbReference type="EMBL" id="PVLQ01000027">
    <property type="protein sequence ID" value="PRD65698.1"/>
    <property type="molecule type" value="Genomic_DNA"/>
</dbReference>
<dbReference type="Proteomes" id="UP000238589">
    <property type="component" value="Unassembled WGS sequence"/>
</dbReference>
<dbReference type="GO" id="GO:0007165">
    <property type="term" value="P:signal transduction"/>
    <property type="evidence" value="ECO:0007669"/>
    <property type="project" value="InterPro"/>
</dbReference>
<accession>A0A2S9K5I0</accession>
<dbReference type="CDD" id="cd00732">
    <property type="entry name" value="CheW"/>
    <property type="match status" value="1"/>
</dbReference>
<dbReference type="PANTHER" id="PTHR22617">
    <property type="entry name" value="CHEMOTAXIS SENSOR HISTIDINE KINASE-RELATED"/>
    <property type="match status" value="1"/>
</dbReference>
<dbReference type="GO" id="GO:0006935">
    <property type="term" value="P:chemotaxis"/>
    <property type="evidence" value="ECO:0007669"/>
    <property type="project" value="InterPro"/>
</dbReference>
<dbReference type="Gene3D" id="2.30.30.40">
    <property type="entry name" value="SH3 Domains"/>
    <property type="match status" value="1"/>
</dbReference>
<dbReference type="InterPro" id="IPR039315">
    <property type="entry name" value="CheW"/>
</dbReference>
<evidence type="ECO:0000313" key="2">
    <source>
        <dbReference type="EMBL" id="PRD65698.1"/>
    </source>
</evidence>
<comment type="caution">
    <text evidence="2">The sequence shown here is derived from an EMBL/GenBank/DDBJ whole genome shotgun (WGS) entry which is preliminary data.</text>
</comment>
<dbReference type="GO" id="GO:0005829">
    <property type="term" value="C:cytosol"/>
    <property type="evidence" value="ECO:0007669"/>
    <property type="project" value="TreeGrafter"/>
</dbReference>
<sequence>MSTEQDALSSQHLTFRLEGELFAVEVAKVREVLDLVPITKVPRAPNYMRGMINVRGKVVPVVDLHVKFGMPPAVNSRDTRIIVLEVEVLGEQLVVGAIADAVHEVTELEPGAVEAVPRIGMHWNTEFMKGIGKRHEHFVILLDVNRVFSVDEVVEVKDVFDEALPAGH</sequence>
<evidence type="ECO:0000313" key="3">
    <source>
        <dbReference type="Proteomes" id="UP000238589"/>
    </source>
</evidence>
<feature type="domain" description="CheW-like" evidence="1">
    <location>
        <begin position="9"/>
        <end position="153"/>
    </location>
</feature>
<dbReference type="PROSITE" id="PS50851">
    <property type="entry name" value="CHEW"/>
    <property type="match status" value="1"/>
</dbReference>
<keyword evidence="3" id="KW-1185">Reference proteome</keyword>
<dbReference type="Pfam" id="PF01584">
    <property type="entry name" value="CheW"/>
    <property type="match status" value="1"/>
</dbReference>
<reference evidence="2 3" key="1">
    <citation type="submission" date="2018-03" db="EMBL/GenBank/DDBJ databases">
        <title>Comparative genomics illustrates the genes involved in a hyperalkaliphilic mechanisms of Serpentinomonas isolated from highly-alkaline calcium-rich serpentinized springs.</title>
        <authorList>
            <person name="Suzuki S."/>
            <person name="Ishii S."/>
            <person name="Walworth N."/>
            <person name="Bird L."/>
            <person name="Kuenen J.G."/>
            <person name="Nealson K.H."/>
        </authorList>
    </citation>
    <scope>NUCLEOTIDE SEQUENCE [LARGE SCALE GENOMIC DNA]</scope>
    <source>
        <strain evidence="2 3">P1</strain>
    </source>
</reference>
<evidence type="ECO:0000259" key="1">
    <source>
        <dbReference type="PROSITE" id="PS50851"/>
    </source>
</evidence>
<dbReference type="InterPro" id="IPR036061">
    <property type="entry name" value="CheW-like_dom_sf"/>
</dbReference>
<gene>
    <name evidence="2" type="ORF">C6P64_09035</name>
</gene>
<dbReference type="InterPro" id="IPR002545">
    <property type="entry name" value="CheW-lke_dom"/>
</dbReference>
<dbReference type="OrthoDB" id="9790406at2"/>
<dbReference type="PANTHER" id="PTHR22617:SF41">
    <property type="entry name" value="CHEMOTAXIS SIGNAL TRANSDUCTION SYSTEM ADAPTOR PROTEIN CHEW"/>
    <property type="match status" value="1"/>
</dbReference>
<name>A0A2S9K5I0_9BURK</name>
<protein>
    <submittedName>
        <fullName evidence="2">Chemotaxis protein CheW</fullName>
    </submittedName>
</protein>
<organism evidence="2 3">
    <name type="scientific">Malikia granosa</name>
    <dbReference type="NCBI Taxonomy" id="263067"/>
    <lineage>
        <taxon>Bacteria</taxon>
        <taxon>Pseudomonadati</taxon>
        <taxon>Pseudomonadota</taxon>
        <taxon>Betaproteobacteria</taxon>
        <taxon>Burkholderiales</taxon>
        <taxon>Comamonadaceae</taxon>
        <taxon>Malikia</taxon>
    </lineage>
</organism>
<dbReference type="AlphaFoldDB" id="A0A2S9K5I0"/>
<dbReference type="SUPFAM" id="SSF50341">
    <property type="entry name" value="CheW-like"/>
    <property type="match status" value="1"/>
</dbReference>